<dbReference type="Proteomes" id="UP000462621">
    <property type="component" value="Unassembled WGS sequence"/>
</dbReference>
<dbReference type="InterPro" id="IPR009057">
    <property type="entry name" value="Homeodomain-like_sf"/>
</dbReference>
<dbReference type="PANTHER" id="PTHR43436">
    <property type="entry name" value="ARAC-FAMILY TRANSCRIPTIONAL REGULATOR"/>
    <property type="match status" value="1"/>
</dbReference>
<keyword evidence="3" id="KW-0804">Transcription</keyword>
<dbReference type="EMBL" id="WEKT01000001">
    <property type="protein sequence ID" value="MZI91771.1"/>
    <property type="molecule type" value="Genomic_DNA"/>
</dbReference>
<keyword evidence="2" id="KW-0238">DNA-binding</keyword>
<dbReference type="GO" id="GO:0043565">
    <property type="term" value="F:sequence-specific DNA binding"/>
    <property type="evidence" value="ECO:0007669"/>
    <property type="project" value="InterPro"/>
</dbReference>
<evidence type="ECO:0000313" key="5">
    <source>
        <dbReference type="EMBL" id="MZI91771.1"/>
    </source>
</evidence>
<dbReference type="Pfam" id="PF12833">
    <property type="entry name" value="HTH_18"/>
    <property type="match status" value="1"/>
</dbReference>
<dbReference type="InterPro" id="IPR009594">
    <property type="entry name" value="Tscrpt_reg_HTH_AraC_N"/>
</dbReference>
<feature type="domain" description="HTH araC/xylS-type" evidence="4">
    <location>
        <begin position="184"/>
        <end position="280"/>
    </location>
</feature>
<reference evidence="5 6" key="1">
    <citation type="submission" date="2019-10" db="EMBL/GenBank/DDBJ databases">
        <title>Vibrio sp. nov. isolated from a shrimp pond.</title>
        <authorList>
            <person name="Gomez-Gil B."/>
            <person name="Enciso-Ibarra J."/>
            <person name="Enciso-Ibarra K."/>
            <person name="Bolan-Mejia C."/>
        </authorList>
    </citation>
    <scope>NUCLEOTIDE SEQUENCE [LARGE SCALE GENOMIC DNA]</scope>
    <source>
        <strain evidence="5 6">CAIM 722</strain>
    </source>
</reference>
<gene>
    <name evidence="5" type="ORF">F9817_00930</name>
</gene>
<evidence type="ECO:0000259" key="4">
    <source>
        <dbReference type="PROSITE" id="PS01124"/>
    </source>
</evidence>
<organism evidence="5 6">
    <name type="scientific">Vibrio eleionomae</name>
    <dbReference type="NCBI Taxonomy" id="2653505"/>
    <lineage>
        <taxon>Bacteria</taxon>
        <taxon>Pseudomonadati</taxon>
        <taxon>Pseudomonadota</taxon>
        <taxon>Gammaproteobacteria</taxon>
        <taxon>Vibrionales</taxon>
        <taxon>Vibrionaceae</taxon>
        <taxon>Vibrio</taxon>
    </lineage>
</organism>
<dbReference type="PANTHER" id="PTHR43436:SF1">
    <property type="entry name" value="TRANSCRIPTIONAL REGULATORY PROTEIN"/>
    <property type="match status" value="1"/>
</dbReference>
<dbReference type="PROSITE" id="PS00041">
    <property type="entry name" value="HTH_ARAC_FAMILY_1"/>
    <property type="match status" value="1"/>
</dbReference>
<sequence length="283" mass="33612">MYKIHNFNKVAETEYAFATDSLNLLYYDLPKHYNDEYRSYDAPRLCTIIDGAKTVSINQSEQFVYNRDQFILLPPHSNVYMSMSEYTRALVYEFSDQLINDVNQKVSSQLEIEPSKNITYSTFFLDSISHRLSALQDRMQEIMAERDLNMKFLVDITCQELVYELMKIQGCHEIIQHHQHHPINKAIRLMNSTQGNYMSISDIAEEVDMSISNFSQKFKFITNQCPKDYFTRLRLQKSRQYLRHLSVTDTAYEVGYDNISYYIRQFKKEYGLTPKQYQLMEVR</sequence>
<dbReference type="GO" id="GO:0003700">
    <property type="term" value="F:DNA-binding transcription factor activity"/>
    <property type="evidence" value="ECO:0007669"/>
    <property type="project" value="InterPro"/>
</dbReference>
<dbReference type="PRINTS" id="PR00032">
    <property type="entry name" value="HTHARAC"/>
</dbReference>
<dbReference type="AlphaFoldDB" id="A0A7X4LHJ6"/>
<evidence type="ECO:0000313" key="6">
    <source>
        <dbReference type="Proteomes" id="UP000462621"/>
    </source>
</evidence>
<protein>
    <submittedName>
        <fullName evidence="5">Helix-turn-helix domain-containing protein</fullName>
    </submittedName>
</protein>
<dbReference type="InterPro" id="IPR018062">
    <property type="entry name" value="HTH_AraC-typ_CS"/>
</dbReference>
<dbReference type="Pfam" id="PF06719">
    <property type="entry name" value="AraC_N"/>
    <property type="match status" value="1"/>
</dbReference>
<dbReference type="RefSeq" id="WP_161153077.1">
    <property type="nucleotide sequence ID" value="NZ_WEKT01000001.1"/>
</dbReference>
<name>A0A7X4LHJ6_9VIBR</name>
<comment type="caution">
    <text evidence="5">The sequence shown here is derived from an EMBL/GenBank/DDBJ whole genome shotgun (WGS) entry which is preliminary data.</text>
</comment>
<accession>A0A7X4LHJ6</accession>
<keyword evidence="1" id="KW-0805">Transcription regulation</keyword>
<proteinExistence type="predicted"/>
<evidence type="ECO:0000256" key="3">
    <source>
        <dbReference type="ARBA" id="ARBA00023163"/>
    </source>
</evidence>
<dbReference type="SMART" id="SM00342">
    <property type="entry name" value="HTH_ARAC"/>
    <property type="match status" value="1"/>
</dbReference>
<keyword evidence="6" id="KW-1185">Reference proteome</keyword>
<dbReference type="InterPro" id="IPR018060">
    <property type="entry name" value="HTH_AraC"/>
</dbReference>
<dbReference type="Gene3D" id="1.10.10.60">
    <property type="entry name" value="Homeodomain-like"/>
    <property type="match status" value="2"/>
</dbReference>
<dbReference type="SUPFAM" id="SSF46689">
    <property type="entry name" value="Homeodomain-like"/>
    <property type="match status" value="2"/>
</dbReference>
<dbReference type="InterPro" id="IPR020449">
    <property type="entry name" value="Tscrpt_reg_AraC-type_HTH"/>
</dbReference>
<evidence type="ECO:0000256" key="2">
    <source>
        <dbReference type="ARBA" id="ARBA00023125"/>
    </source>
</evidence>
<evidence type="ECO:0000256" key="1">
    <source>
        <dbReference type="ARBA" id="ARBA00023015"/>
    </source>
</evidence>
<dbReference type="PROSITE" id="PS01124">
    <property type="entry name" value="HTH_ARAC_FAMILY_2"/>
    <property type="match status" value="1"/>
</dbReference>